<evidence type="ECO:0000256" key="12">
    <source>
        <dbReference type="ARBA" id="ARBA00022840"/>
    </source>
</evidence>
<name>A0A420HHL5_9PEZI</name>
<dbReference type="InterPro" id="IPR036397">
    <property type="entry name" value="RNaseH_sf"/>
</dbReference>
<comment type="catalytic activity">
    <reaction evidence="22">
        <text>DNA(n) + a 2'-deoxyribonucleoside 5'-triphosphate = DNA(n+1) + diphosphate</text>
        <dbReference type="Rhea" id="RHEA:22508"/>
        <dbReference type="Rhea" id="RHEA-COMP:17339"/>
        <dbReference type="Rhea" id="RHEA-COMP:17340"/>
        <dbReference type="ChEBI" id="CHEBI:33019"/>
        <dbReference type="ChEBI" id="CHEBI:61560"/>
        <dbReference type="ChEBI" id="CHEBI:173112"/>
        <dbReference type="EC" id="2.7.7.49"/>
    </reaction>
</comment>
<evidence type="ECO:0000256" key="19">
    <source>
        <dbReference type="ARBA" id="ARBA00023125"/>
    </source>
</evidence>
<keyword evidence="8" id="KW-0547">Nucleotide-binding</keyword>
<keyword evidence="5" id="KW-0548">Nucleotidyltransferase</keyword>
<evidence type="ECO:0000256" key="14">
    <source>
        <dbReference type="ARBA" id="ARBA00022884"/>
    </source>
</evidence>
<keyword evidence="3" id="KW-1188">Viral release from host cell</keyword>
<evidence type="ECO:0000256" key="6">
    <source>
        <dbReference type="ARBA" id="ARBA00022722"/>
    </source>
</evidence>
<dbReference type="SUPFAM" id="SSF56672">
    <property type="entry name" value="DNA/RNA polymerases"/>
    <property type="match status" value="1"/>
</dbReference>
<dbReference type="Pfam" id="PF07727">
    <property type="entry name" value="RVT_2"/>
    <property type="match status" value="1"/>
</dbReference>
<keyword evidence="17" id="KW-0808">Transferase</keyword>
<dbReference type="PANTHER" id="PTHR42648">
    <property type="entry name" value="TRANSPOSASE, PUTATIVE-RELATED"/>
    <property type="match status" value="1"/>
</dbReference>
<dbReference type="GO" id="GO:0032196">
    <property type="term" value="P:transposition"/>
    <property type="evidence" value="ECO:0007669"/>
    <property type="project" value="UniProtKB-KW"/>
</dbReference>
<dbReference type="Pfam" id="PF25597">
    <property type="entry name" value="SH3_retrovirus"/>
    <property type="match status" value="1"/>
</dbReference>
<dbReference type="InterPro" id="IPR043502">
    <property type="entry name" value="DNA/RNA_pol_sf"/>
</dbReference>
<dbReference type="CDD" id="cd09272">
    <property type="entry name" value="RNase_HI_RT_Ty1"/>
    <property type="match status" value="1"/>
</dbReference>
<dbReference type="EMBL" id="MCBR01019361">
    <property type="protein sequence ID" value="RKF56859.1"/>
    <property type="molecule type" value="Genomic_DNA"/>
</dbReference>
<keyword evidence="12" id="KW-0067">ATP-binding</keyword>
<evidence type="ECO:0000256" key="17">
    <source>
        <dbReference type="ARBA" id="ARBA00022932"/>
    </source>
</evidence>
<evidence type="ECO:0000256" key="20">
    <source>
        <dbReference type="ARBA" id="ARBA00023172"/>
    </source>
</evidence>
<feature type="compositionally biased region" description="Basic and acidic residues" evidence="24">
    <location>
        <begin position="989"/>
        <end position="999"/>
    </location>
</feature>
<dbReference type="InterPro" id="IPR001584">
    <property type="entry name" value="Integrase_cat-core"/>
</dbReference>
<keyword evidence="17" id="KW-0239">DNA-directed DNA polymerase</keyword>
<evidence type="ECO:0000256" key="5">
    <source>
        <dbReference type="ARBA" id="ARBA00022695"/>
    </source>
</evidence>
<keyword evidence="11" id="KW-0378">Hydrolase</keyword>
<dbReference type="InterPro" id="IPR013103">
    <property type="entry name" value="RVT_2"/>
</dbReference>
<dbReference type="GO" id="GO:0003677">
    <property type="term" value="F:DNA binding"/>
    <property type="evidence" value="ECO:0007669"/>
    <property type="project" value="UniProtKB-KW"/>
</dbReference>
<evidence type="ECO:0000256" key="4">
    <source>
        <dbReference type="ARBA" id="ARBA00022670"/>
    </source>
</evidence>
<evidence type="ECO:0000313" key="27">
    <source>
        <dbReference type="Proteomes" id="UP000285405"/>
    </source>
</evidence>
<feature type="region of interest" description="Disordered" evidence="24">
    <location>
        <begin position="899"/>
        <end position="1003"/>
    </location>
</feature>
<feature type="region of interest" description="Disordered" evidence="24">
    <location>
        <begin position="849"/>
        <end position="871"/>
    </location>
</feature>
<dbReference type="GO" id="GO:0004519">
    <property type="term" value="F:endonuclease activity"/>
    <property type="evidence" value="ECO:0007669"/>
    <property type="project" value="UniProtKB-KW"/>
</dbReference>
<accession>A0A420HHL5</accession>
<dbReference type="GO" id="GO:0004190">
    <property type="term" value="F:aspartic-type endopeptidase activity"/>
    <property type="evidence" value="ECO:0007669"/>
    <property type="project" value="UniProtKB-KW"/>
</dbReference>
<evidence type="ECO:0000256" key="16">
    <source>
        <dbReference type="ARBA" id="ARBA00022918"/>
    </source>
</evidence>
<dbReference type="Gene3D" id="3.30.420.10">
    <property type="entry name" value="Ribonuclease H-like superfamily/Ribonuclease H"/>
    <property type="match status" value="1"/>
</dbReference>
<evidence type="ECO:0000256" key="9">
    <source>
        <dbReference type="ARBA" id="ARBA00022750"/>
    </source>
</evidence>
<keyword evidence="9" id="KW-0064">Aspartyl protease</keyword>
<dbReference type="GO" id="GO:0015074">
    <property type="term" value="P:DNA integration"/>
    <property type="evidence" value="ECO:0007669"/>
    <property type="project" value="UniProtKB-KW"/>
</dbReference>
<organism evidence="26 27">
    <name type="scientific">Golovinomyces cichoracearum</name>
    <dbReference type="NCBI Taxonomy" id="62708"/>
    <lineage>
        <taxon>Eukaryota</taxon>
        <taxon>Fungi</taxon>
        <taxon>Dikarya</taxon>
        <taxon>Ascomycota</taxon>
        <taxon>Pezizomycotina</taxon>
        <taxon>Leotiomycetes</taxon>
        <taxon>Erysiphales</taxon>
        <taxon>Erysiphaceae</taxon>
        <taxon>Golovinomyces</taxon>
    </lineage>
</organism>
<keyword evidence="14" id="KW-0694">RNA-binding</keyword>
<evidence type="ECO:0000256" key="8">
    <source>
        <dbReference type="ARBA" id="ARBA00022741"/>
    </source>
</evidence>
<feature type="compositionally biased region" description="Polar residues" evidence="24">
    <location>
        <begin position="906"/>
        <end position="929"/>
    </location>
</feature>
<comment type="catalytic activity">
    <reaction evidence="23">
        <text>DNA(n) + a 2'-deoxyribonucleoside 5'-triphosphate = DNA(n+1) + diphosphate</text>
        <dbReference type="Rhea" id="RHEA:22508"/>
        <dbReference type="Rhea" id="RHEA-COMP:17339"/>
        <dbReference type="Rhea" id="RHEA-COMP:17340"/>
        <dbReference type="ChEBI" id="CHEBI:33019"/>
        <dbReference type="ChEBI" id="CHEBI:61560"/>
        <dbReference type="ChEBI" id="CHEBI:173112"/>
        <dbReference type="EC" id="2.7.7.7"/>
    </reaction>
</comment>
<feature type="domain" description="Integrase catalytic" evidence="25">
    <location>
        <begin position="576"/>
        <end position="752"/>
    </location>
</feature>
<dbReference type="Pfam" id="PF22936">
    <property type="entry name" value="Pol_BBD"/>
    <property type="match status" value="1"/>
</dbReference>
<keyword evidence="13" id="KW-0460">Magnesium</keyword>
<dbReference type="Pfam" id="PF14223">
    <property type="entry name" value="Retrotran_gag_2"/>
    <property type="match status" value="1"/>
</dbReference>
<keyword evidence="19" id="KW-0238">DNA-binding</keyword>
<keyword evidence="7" id="KW-0479">Metal-binding</keyword>
<dbReference type="GO" id="GO:0006310">
    <property type="term" value="P:DNA recombination"/>
    <property type="evidence" value="ECO:0007669"/>
    <property type="project" value="UniProtKB-KW"/>
</dbReference>
<evidence type="ECO:0000256" key="23">
    <source>
        <dbReference type="ARBA" id="ARBA00049244"/>
    </source>
</evidence>
<evidence type="ECO:0000256" key="7">
    <source>
        <dbReference type="ARBA" id="ARBA00022723"/>
    </source>
</evidence>
<keyword evidence="2" id="KW-0815">Transposition</keyword>
<evidence type="ECO:0000256" key="2">
    <source>
        <dbReference type="ARBA" id="ARBA00022578"/>
    </source>
</evidence>
<evidence type="ECO:0000256" key="13">
    <source>
        <dbReference type="ARBA" id="ARBA00022842"/>
    </source>
</evidence>
<keyword evidence="16" id="KW-0695">RNA-directed DNA polymerase</keyword>
<feature type="compositionally biased region" description="Basic and acidic residues" evidence="24">
    <location>
        <begin position="961"/>
        <end position="979"/>
    </location>
</feature>
<proteinExistence type="predicted"/>
<evidence type="ECO:0000256" key="1">
    <source>
        <dbReference type="ARBA" id="ARBA00002180"/>
    </source>
</evidence>
<comment type="function">
    <text evidence="1">The aspartyl protease (PR) mediates the proteolytic cleavages of the Gag and Gag-Pol polyproteins after assembly of the VLP.</text>
</comment>
<evidence type="ECO:0000256" key="15">
    <source>
        <dbReference type="ARBA" id="ARBA00022908"/>
    </source>
</evidence>
<keyword evidence="10" id="KW-0255">Endonuclease</keyword>
<evidence type="ECO:0000313" key="26">
    <source>
        <dbReference type="EMBL" id="RKF56859.1"/>
    </source>
</evidence>
<sequence length="1599" mass="181156">MEHSVPGKVKAILSGHDSHAIWKKQVEAEAESLPGVWRHFEGKATVWPDLERKSDEKQHEWDARLERREELQNAYVVHRGQAKKKILESIDLAHAAEISHLVEPKEMWDYLNLKYEGENFQRLHQLTRDLLGIAQLKNMPVDVKVVKLQALNRSIAQQNPTLELPEEWLLEILIVSMPDEYETELAIIKSSNAQLTLGYVHARLREKETSMQAPIEQLEALNIAKGRQAYHDKMDPSTCHGCWKRLSILEPGHCKAGCKEFAATNEGRDWRKSYWGSKAVKRYKERNKERDIISDDGRKREGQAKVAKTRSYTARVDSSEDEASFSPYVQSCNQSQVTLFSNIPNAINRYQLSQPNLITSQTSVPPICQPERIIMMPLNLYGHISVGWLIDSGASRHICNDKNMFIEIMLATDQIEVGNKEVMTASGKGDVRIPYDGVSGQPSSIHLRNVLYIPCASENIISVGVLDKRGVDFLISNRMMTISIKGKAIANAVLKNGVYYLQQKNSIPQAFSAKEISKLTSKRLVSKADRMHCRLGHPGETRSQSFSKMVDDIDVQLKQCMCEACILMKFTRKTSKNCLPITTNKLECVDMDLYGPLPHASFSNKRYMLTITDRATRFVSTSFHQSKKDIPQAIKDWREIAERECKIFGKGEKLKMIHIDRGTEFLNDTLISWCNNEGIMLDPTVGYNPEANGIAERCNRTIMESSNTMRVEAGLSEAYWEMATEASTYLHNRGPVSFLQNMTPWQAWYNNKPSAKRYKVWGCPAYVHIPQEKRKKLSRKAWKGIFVGYSRRHAGIYKIWDPEKRVVKEARFVIFDELNSRCNYSDLPKEAHESFEAILKERDYKLDNSMTTMGENSSSDEECIPFPKNRLLRQERNSSGTLGIFPGSSAQNQLTIESPSCHEGTSESYGNPNREQDQNIPVTDENNPSVLVPHSDNLSELNPSSLSLQDPPLDIRLNSRGKPESRTARMDRERAERISAKAAETEAANQKRREDEHAAGWRRGRSMKDMAQVAKLRHQPRKQVNPSPINLPWRINIPSTTVEALSSPYKLEWQNAIDNEVNSIRSNGTFSEPLNRPVNVKNSEIITAKFVFDIKYDEKGQLPLRFKARLVARGFTQVKGVNYDETFAPTMHLDAFRLILATAAAKGWKIRQLDVITAFLAGTLTDLVYLRVPSELIHIFGNYVRVIKSIYGLKQAARVWFLLLKSFLNKIGFHSLPTDDSVMIMVNSTSGIHVVVGIYVDDILITGENVEEIEKVIIKIKAEFDMKDLGEARNVLGMRILRNAQHLTLDQAKFAAEIVHEFYYSDGYIFETPMEPNATVTLELDPGRSLDEGELAAFLRLIGKLGWLCNTRPEILFSVRKIQQFCARACINHWKALLRIVGYIAGTLEYGLIWNTKCSDIKSYAATSKSDEAKLIKEQLMINGYSDADFATDPADRKSITGMVLMINGAATTFGSSKQPGVSRSTSEAEYIGMSDVAKRVLWARIFLARIQGLNDEKDSNPVPILHGDNSAAVTLTKGLKSTSAIRHIATSYHHILHEVKMGTILTKWVPSNEMLADGFTKPLSRIIFVQKRKEIGVSRVTEVMEDIFGYESEDRVYK</sequence>
<keyword evidence="21" id="KW-0511">Multifunctional enzyme</keyword>
<keyword evidence="15" id="KW-0229">DNA integration</keyword>
<dbReference type="GO" id="GO:0003964">
    <property type="term" value="F:RNA-directed DNA polymerase activity"/>
    <property type="evidence" value="ECO:0007669"/>
    <property type="project" value="UniProtKB-KW"/>
</dbReference>
<evidence type="ECO:0000256" key="3">
    <source>
        <dbReference type="ARBA" id="ARBA00022612"/>
    </source>
</evidence>
<dbReference type="PANTHER" id="PTHR42648:SF11">
    <property type="entry name" value="TRANSPOSON TY4-P GAG-POL POLYPROTEIN"/>
    <property type="match status" value="1"/>
</dbReference>
<keyword evidence="6" id="KW-0540">Nuclease</keyword>
<dbReference type="InterPro" id="IPR057670">
    <property type="entry name" value="SH3_retrovirus"/>
</dbReference>
<dbReference type="GO" id="GO:0003723">
    <property type="term" value="F:RNA binding"/>
    <property type="evidence" value="ECO:0007669"/>
    <property type="project" value="UniProtKB-KW"/>
</dbReference>
<dbReference type="PROSITE" id="PS50994">
    <property type="entry name" value="INTEGRASE"/>
    <property type="match status" value="1"/>
</dbReference>
<dbReference type="Proteomes" id="UP000285405">
    <property type="component" value="Unassembled WGS sequence"/>
</dbReference>
<dbReference type="GO" id="GO:0005634">
    <property type="term" value="C:nucleus"/>
    <property type="evidence" value="ECO:0007669"/>
    <property type="project" value="UniProtKB-ARBA"/>
</dbReference>
<dbReference type="InterPro" id="IPR039537">
    <property type="entry name" value="Retrotran_Ty1/copia-like"/>
</dbReference>
<dbReference type="GO" id="GO:0006508">
    <property type="term" value="P:proteolysis"/>
    <property type="evidence" value="ECO:0007669"/>
    <property type="project" value="UniProtKB-KW"/>
</dbReference>
<dbReference type="InterPro" id="IPR054722">
    <property type="entry name" value="PolX-like_BBD"/>
</dbReference>
<evidence type="ECO:0000256" key="10">
    <source>
        <dbReference type="ARBA" id="ARBA00022759"/>
    </source>
</evidence>
<keyword evidence="18" id="KW-0917">Virion maturation</keyword>
<dbReference type="SUPFAM" id="SSF53098">
    <property type="entry name" value="Ribonuclease H-like"/>
    <property type="match status" value="1"/>
</dbReference>
<dbReference type="GO" id="GO:0046872">
    <property type="term" value="F:metal ion binding"/>
    <property type="evidence" value="ECO:0007669"/>
    <property type="project" value="UniProtKB-KW"/>
</dbReference>
<evidence type="ECO:0000256" key="22">
    <source>
        <dbReference type="ARBA" id="ARBA00048173"/>
    </source>
</evidence>
<evidence type="ECO:0000256" key="18">
    <source>
        <dbReference type="ARBA" id="ARBA00023113"/>
    </source>
</evidence>
<reference evidence="26 27" key="1">
    <citation type="journal article" date="2018" name="BMC Genomics">
        <title>Comparative genome analyses reveal sequence features reflecting distinct modes of host-adaptation between dicot and monocot powdery mildew.</title>
        <authorList>
            <person name="Wu Y."/>
            <person name="Ma X."/>
            <person name="Pan Z."/>
            <person name="Kale S.D."/>
            <person name="Song Y."/>
            <person name="King H."/>
            <person name="Zhang Q."/>
            <person name="Presley C."/>
            <person name="Deng X."/>
            <person name="Wei C.I."/>
            <person name="Xiao S."/>
        </authorList>
    </citation>
    <scope>NUCLEOTIDE SEQUENCE [LARGE SCALE GENOMIC DNA]</scope>
    <source>
        <strain evidence="26">UCSC1</strain>
    </source>
</reference>
<keyword evidence="4" id="KW-0645">Protease</keyword>
<evidence type="ECO:0000256" key="21">
    <source>
        <dbReference type="ARBA" id="ARBA00023268"/>
    </source>
</evidence>
<feature type="compositionally biased region" description="Low complexity" evidence="24">
    <location>
        <begin position="935"/>
        <end position="948"/>
    </location>
</feature>
<evidence type="ECO:0000259" key="25">
    <source>
        <dbReference type="PROSITE" id="PS50994"/>
    </source>
</evidence>
<dbReference type="InterPro" id="IPR012337">
    <property type="entry name" value="RNaseH-like_sf"/>
</dbReference>
<keyword evidence="20" id="KW-0233">DNA recombination</keyword>
<dbReference type="GO" id="GO:0005524">
    <property type="term" value="F:ATP binding"/>
    <property type="evidence" value="ECO:0007669"/>
    <property type="project" value="UniProtKB-KW"/>
</dbReference>
<dbReference type="GO" id="GO:0003887">
    <property type="term" value="F:DNA-directed DNA polymerase activity"/>
    <property type="evidence" value="ECO:0007669"/>
    <property type="project" value="UniProtKB-KW"/>
</dbReference>
<protein>
    <submittedName>
        <fullName evidence="26">Copia protein</fullName>
    </submittedName>
</protein>
<evidence type="ECO:0000256" key="11">
    <source>
        <dbReference type="ARBA" id="ARBA00022801"/>
    </source>
</evidence>
<gene>
    <name evidence="26" type="ORF">GcC1_193030</name>
</gene>
<dbReference type="OrthoDB" id="4095857at2759"/>
<comment type="caution">
    <text evidence="26">The sequence shown here is derived from an EMBL/GenBank/DDBJ whole genome shotgun (WGS) entry which is preliminary data.</text>
</comment>
<evidence type="ECO:0000256" key="24">
    <source>
        <dbReference type="SAM" id="MobiDB-lite"/>
    </source>
</evidence>